<dbReference type="InterPro" id="IPR029055">
    <property type="entry name" value="Ntn_hydrolases_N"/>
</dbReference>
<dbReference type="Gene3D" id="3.60.20.40">
    <property type="match status" value="1"/>
</dbReference>
<evidence type="ECO:0000313" key="1">
    <source>
        <dbReference type="EMBL" id="TDL86894.1"/>
    </source>
</evidence>
<name>A0A4R6ATN5_9RHOB</name>
<dbReference type="Pfam" id="PF01019">
    <property type="entry name" value="G_glu_transpept"/>
    <property type="match status" value="1"/>
</dbReference>
<evidence type="ECO:0000313" key="2">
    <source>
        <dbReference type="Proteomes" id="UP000294562"/>
    </source>
</evidence>
<dbReference type="InterPro" id="IPR052896">
    <property type="entry name" value="GGT-like_enzyme"/>
</dbReference>
<dbReference type="PRINTS" id="PR01210">
    <property type="entry name" value="GGTRANSPTASE"/>
</dbReference>
<comment type="caution">
    <text evidence="1">The sequence shown here is derived from an EMBL/GenBank/DDBJ whole genome shotgun (WGS) entry which is preliminary data.</text>
</comment>
<keyword evidence="1" id="KW-0808">Transferase</keyword>
<dbReference type="AlphaFoldDB" id="A0A4R6ATN5"/>
<dbReference type="GO" id="GO:0016740">
    <property type="term" value="F:transferase activity"/>
    <property type="evidence" value="ECO:0007669"/>
    <property type="project" value="UniProtKB-KW"/>
</dbReference>
<proteinExistence type="predicted"/>
<reference evidence="1 2" key="1">
    <citation type="submission" date="2019-03" db="EMBL/GenBank/DDBJ databases">
        <title>Rhodobacteraceae bacterium SM1902, a new member of the family Rhodobacteraceae isolated from Yantai.</title>
        <authorList>
            <person name="Sun Y."/>
        </authorList>
    </citation>
    <scope>NUCLEOTIDE SEQUENCE [LARGE SCALE GENOMIC DNA]</scope>
    <source>
        <strain evidence="1 2">SM1902</strain>
    </source>
</reference>
<dbReference type="EMBL" id="SMZO01000027">
    <property type="protein sequence ID" value="TDL86894.1"/>
    <property type="molecule type" value="Genomic_DNA"/>
</dbReference>
<gene>
    <name evidence="1" type="ORF">E2L05_12395</name>
</gene>
<dbReference type="Gene3D" id="1.10.246.130">
    <property type="match status" value="1"/>
</dbReference>
<dbReference type="InterPro" id="IPR043138">
    <property type="entry name" value="GGT_lsub"/>
</dbReference>
<dbReference type="Proteomes" id="UP000294562">
    <property type="component" value="Unassembled WGS sequence"/>
</dbReference>
<accession>A0A4R6ATN5</accession>
<dbReference type="OrthoDB" id="9781342at2"/>
<dbReference type="PANTHER" id="PTHR43881">
    <property type="entry name" value="GAMMA-GLUTAMYLTRANSPEPTIDASE (AFU_ORTHOLOGUE AFUA_4G13580)"/>
    <property type="match status" value="1"/>
</dbReference>
<organism evidence="1 2">
    <name type="scientific">Meridianimarinicoccus aquatilis</name>
    <dbReference type="NCBI Taxonomy" id="2552766"/>
    <lineage>
        <taxon>Bacteria</taxon>
        <taxon>Pseudomonadati</taxon>
        <taxon>Pseudomonadota</taxon>
        <taxon>Alphaproteobacteria</taxon>
        <taxon>Rhodobacterales</taxon>
        <taxon>Paracoccaceae</taxon>
        <taxon>Meridianimarinicoccus</taxon>
    </lineage>
</organism>
<dbReference type="PANTHER" id="PTHR43881:SF5">
    <property type="entry name" value="GAMMA-GLUTAMYLTRANSPEPTIDASE"/>
    <property type="match status" value="1"/>
</dbReference>
<dbReference type="SUPFAM" id="SSF56235">
    <property type="entry name" value="N-terminal nucleophile aminohydrolases (Ntn hydrolases)"/>
    <property type="match status" value="1"/>
</dbReference>
<keyword evidence="2" id="KW-1185">Reference proteome</keyword>
<sequence length="528" mass="55610">MLQAATGFRGAMSAPHHAAAMAGRDVMTAGGTAIEAMVAAAATIAVVYPHMNTVGGDGFWLIHRPGTAPIGIFAGGHAAHLATPDWYAQQGHEDAIPTRGGLAALTVPGTIGGWEEALSLVAPDRALPLSQLLAAATHHAEHGFAVTGNQFACTADKLDGLKDVPGFADTYLQDGAVPTRGSRMTNPALGQTFRSLAENGLRSYYEGPIAKTHSAYLEQHGSPLRESDFAAYKAQQVRPLTVQTSQGLLYNMTPPTQGISSLMILGMFDRLGVAAGEGFDHIHGLVEATKQAFILRNSELGDTQSMRTVADRWLGTSELDRLAGHIDMTRALPWPYEPKQGDTIWMGATDADGTTVSFIQSVFWEFGSGLTCPDTGVCFQNRGAGFSIAPGPNQLAPGKRPFHTLNPALALLSDGRTMAYGTMGGEGQPQTQAAVFTRYANFGMGLQEAVTAPRWLLGKTWGAGTTSLKLEDRFDPALVSALEQAGHQIDMIQPFSDLAGHAGAVVRHSAGLIEAASDPRADGAALAD</sequence>
<protein>
    <submittedName>
        <fullName evidence="1">Gamma-glutamyltransferase</fullName>
    </submittedName>
</protein>
<dbReference type="InterPro" id="IPR043137">
    <property type="entry name" value="GGT_ssub_C"/>
</dbReference>